<name>A0A6A5FVC6_CAERE</name>
<protein>
    <submittedName>
        <fullName evidence="1">Uncharacterized protein</fullName>
    </submittedName>
</protein>
<reference evidence="1 2" key="1">
    <citation type="submission" date="2019-12" db="EMBL/GenBank/DDBJ databases">
        <title>Chromosome-level assembly of the Caenorhabditis remanei genome.</title>
        <authorList>
            <person name="Teterina A.A."/>
            <person name="Willis J.H."/>
            <person name="Phillips P.C."/>
        </authorList>
    </citation>
    <scope>NUCLEOTIDE SEQUENCE [LARGE SCALE GENOMIC DNA]</scope>
    <source>
        <strain evidence="1 2">PX506</strain>
        <tissue evidence="1">Whole organism</tissue>
    </source>
</reference>
<accession>A0A6A5FVC6</accession>
<evidence type="ECO:0000313" key="2">
    <source>
        <dbReference type="Proteomes" id="UP000483820"/>
    </source>
</evidence>
<proteinExistence type="predicted"/>
<evidence type="ECO:0000313" key="1">
    <source>
        <dbReference type="EMBL" id="KAF1746527.1"/>
    </source>
</evidence>
<dbReference type="Proteomes" id="UP000483820">
    <property type="component" value="Chromosome X"/>
</dbReference>
<dbReference type="CTD" id="78777610"/>
<dbReference type="RefSeq" id="XP_053578727.1">
    <property type="nucleotide sequence ID" value="XM_053735161.1"/>
</dbReference>
<dbReference type="AlphaFoldDB" id="A0A6A5FVC6"/>
<gene>
    <name evidence="1" type="ORF">GCK72_022983</name>
</gene>
<sequence>MDNDIGRLGFNVLGNRDSYSDHNIDVIIHGESCSVGFYQRPTFATSPLTPPLGTSTPTYRPHISDFKSPVDAGSSYRRPISTIEDFGMKMTFKTYPPEVSKQQQNTSVIHVHRSKNREDRRTAARQETAIWSTVMADVILCLAQMPEIPSLALALNPVIHRRNSIERAIHYVHSFSRKILL</sequence>
<organism evidence="1 2">
    <name type="scientific">Caenorhabditis remanei</name>
    <name type="common">Caenorhabditis vulgaris</name>
    <dbReference type="NCBI Taxonomy" id="31234"/>
    <lineage>
        <taxon>Eukaryota</taxon>
        <taxon>Metazoa</taxon>
        <taxon>Ecdysozoa</taxon>
        <taxon>Nematoda</taxon>
        <taxon>Chromadorea</taxon>
        <taxon>Rhabditida</taxon>
        <taxon>Rhabditina</taxon>
        <taxon>Rhabditomorpha</taxon>
        <taxon>Rhabditoidea</taxon>
        <taxon>Rhabditidae</taxon>
        <taxon>Peloderinae</taxon>
        <taxon>Caenorhabditis</taxon>
    </lineage>
</organism>
<comment type="caution">
    <text evidence="1">The sequence shown here is derived from an EMBL/GenBank/DDBJ whole genome shotgun (WGS) entry which is preliminary data.</text>
</comment>
<dbReference type="KEGG" id="crq:GCK72_022983"/>
<dbReference type="EMBL" id="WUAV01000006">
    <property type="protein sequence ID" value="KAF1746527.1"/>
    <property type="molecule type" value="Genomic_DNA"/>
</dbReference>
<dbReference type="GeneID" id="78777610"/>